<reference evidence="2 3" key="1">
    <citation type="journal article" date="2014" name="Agronomy (Basel)">
        <title>A Draft Genome Sequence for Ensete ventricosum, the Drought-Tolerant Tree Against Hunger.</title>
        <authorList>
            <person name="Harrison J."/>
            <person name="Moore K.A."/>
            <person name="Paszkiewicz K."/>
            <person name="Jones T."/>
            <person name="Grant M."/>
            <person name="Ambacheew D."/>
            <person name="Muzemil S."/>
            <person name="Studholme D.J."/>
        </authorList>
    </citation>
    <scope>NUCLEOTIDE SEQUENCE [LARGE SCALE GENOMIC DNA]</scope>
</reference>
<dbReference type="AlphaFoldDB" id="A0A426ZSH5"/>
<comment type="caution">
    <text evidence="2">The sequence shown here is derived from an EMBL/GenBank/DDBJ whole genome shotgun (WGS) entry which is preliminary data.</text>
</comment>
<organism evidence="2 3">
    <name type="scientific">Ensete ventricosum</name>
    <name type="common">Abyssinian banana</name>
    <name type="synonym">Musa ensete</name>
    <dbReference type="NCBI Taxonomy" id="4639"/>
    <lineage>
        <taxon>Eukaryota</taxon>
        <taxon>Viridiplantae</taxon>
        <taxon>Streptophyta</taxon>
        <taxon>Embryophyta</taxon>
        <taxon>Tracheophyta</taxon>
        <taxon>Spermatophyta</taxon>
        <taxon>Magnoliopsida</taxon>
        <taxon>Liliopsida</taxon>
        <taxon>Zingiberales</taxon>
        <taxon>Musaceae</taxon>
        <taxon>Ensete</taxon>
    </lineage>
</organism>
<dbReference type="Proteomes" id="UP000287651">
    <property type="component" value="Unassembled WGS sequence"/>
</dbReference>
<feature type="compositionally biased region" description="Basic and acidic residues" evidence="1">
    <location>
        <begin position="64"/>
        <end position="79"/>
    </location>
</feature>
<dbReference type="EMBL" id="AMZH03005212">
    <property type="protein sequence ID" value="RRT66986.1"/>
    <property type="molecule type" value="Genomic_DNA"/>
</dbReference>
<feature type="non-terminal residue" evidence="2">
    <location>
        <position position="88"/>
    </location>
</feature>
<evidence type="ECO:0000256" key="1">
    <source>
        <dbReference type="SAM" id="MobiDB-lite"/>
    </source>
</evidence>
<gene>
    <name evidence="2" type="ORF">B296_00018565</name>
</gene>
<evidence type="ECO:0000313" key="3">
    <source>
        <dbReference type="Proteomes" id="UP000287651"/>
    </source>
</evidence>
<sequence>MPTDRTRGVNKIILEDGGVRELEHVGARERKDRQDYLKVVREKEYWLSPISGVPIAGCGVDTARDAKRERSVRGKEKAASKRRVNPCA</sequence>
<feature type="region of interest" description="Disordered" evidence="1">
    <location>
        <begin position="64"/>
        <end position="88"/>
    </location>
</feature>
<accession>A0A426ZSH5</accession>
<name>A0A426ZSH5_ENSVE</name>
<evidence type="ECO:0000313" key="2">
    <source>
        <dbReference type="EMBL" id="RRT66986.1"/>
    </source>
</evidence>
<proteinExistence type="predicted"/>
<protein>
    <submittedName>
        <fullName evidence="2">Uncharacterized protein</fullName>
    </submittedName>
</protein>